<dbReference type="Gene3D" id="3.40.50.300">
    <property type="entry name" value="P-loop containing nucleotide triphosphate hydrolases"/>
    <property type="match status" value="1"/>
</dbReference>
<dbReference type="GO" id="GO:0032156">
    <property type="term" value="C:septin cytoskeleton"/>
    <property type="evidence" value="ECO:0007669"/>
    <property type="project" value="UniProtKB-ARBA"/>
</dbReference>
<dbReference type="VEuPathDB" id="MicrosporidiaDB:AEWD_090850"/>
<dbReference type="VEuPathDB" id="MicrosporidiaDB:AEWR_090830"/>
<dbReference type="VEuPathDB" id="MicrosporidiaDB:ECU09_0820"/>
<dbReference type="GO" id="GO:0005938">
    <property type="term" value="C:cell cortex"/>
    <property type="evidence" value="ECO:0007669"/>
    <property type="project" value="UniProtKB-ARBA"/>
</dbReference>
<dbReference type="Pfam" id="PF00735">
    <property type="entry name" value="Septin"/>
    <property type="match status" value="1"/>
</dbReference>
<protein>
    <submittedName>
        <fullName evidence="5">Septin</fullName>
    </submittedName>
</protein>
<dbReference type="SUPFAM" id="SSF52540">
    <property type="entry name" value="P-loop containing nucleoside triphosphate hydrolases"/>
    <property type="match status" value="1"/>
</dbReference>
<dbReference type="VEuPathDB" id="MicrosporidiaDB:M970_090830"/>
<dbReference type="VEuPathDB" id="MicrosporidiaDB:AEWQ_090840"/>
<dbReference type="InterPro" id="IPR030379">
    <property type="entry name" value="G_SEPTIN_dom"/>
</dbReference>
<evidence type="ECO:0000256" key="2">
    <source>
        <dbReference type="ARBA" id="ARBA00023134"/>
    </source>
</evidence>
<organism evidence="5">
    <name type="scientific">Encephalitozoon cuniculi</name>
    <name type="common">Microsporidian parasite</name>
    <dbReference type="NCBI Taxonomy" id="6035"/>
    <lineage>
        <taxon>Eukaryota</taxon>
        <taxon>Fungi</taxon>
        <taxon>Fungi incertae sedis</taxon>
        <taxon>Microsporidia</taxon>
        <taxon>Unikaryonidae</taxon>
        <taxon>Encephalitozoon</taxon>
    </lineage>
</organism>
<dbReference type="PIRSF" id="PIRSF006698">
    <property type="entry name" value="Septin"/>
    <property type="match status" value="1"/>
</dbReference>
<evidence type="ECO:0000256" key="1">
    <source>
        <dbReference type="ARBA" id="ARBA00022741"/>
    </source>
</evidence>
<keyword evidence="2 3" id="KW-0342">GTP-binding</keyword>
<proteinExistence type="inferred from homology"/>
<accession>M1K622</accession>
<dbReference type="PANTHER" id="PTHR18884">
    <property type="entry name" value="SEPTIN"/>
    <property type="match status" value="1"/>
</dbReference>
<reference evidence="5" key="1">
    <citation type="journal article" date="2013" name="Eukaryot. Cell">
        <title>Extremely Reduced Levels of Heterozygosity in the Vertebrate Pathogen Encephalitozoon cuniculi.</title>
        <authorList>
            <person name="Selman M."/>
            <person name="Sak B."/>
            <person name="Kvac M."/>
            <person name="Farinelli L."/>
            <person name="Weiss L.M."/>
            <person name="Corradi N."/>
        </authorList>
    </citation>
    <scope>NUCLEOTIDE SEQUENCE</scope>
</reference>
<dbReference type="EMBL" id="KC513619">
    <property type="protein sequence ID" value="AGE96448.1"/>
    <property type="molecule type" value="Genomic_DNA"/>
</dbReference>
<evidence type="ECO:0000313" key="5">
    <source>
        <dbReference type="EMBL" id="AGE96448.1"/>
    </source>
</evidence>
<keyword evidence="1 3" id="KW-0547">Nucleotide-binding</keyword>
<evidence type="ECO:0000259" key="4">
    <source>
        <dbReference type="PROSITE" id="PS51719"/>
    </source>
</evidence>
<evidence type="ECO:0000256" key="3">
    <source>
        <dbReference type="RuleBase" id="RU004560"/>
    </source>
</evidence>
<dbReference type="GO" id="GO:0005525">
    <property type="term" value="F:GTP binding"/>
    <property type="evidence" value="ECO:0007669"/>
    <property type="project" value="UniProtKB-KW"/>
</dbReference>
<dbReference type="AlphaFoldDB" id="M1K622"/>
<dbReference type="PROSITE" id="PS51719">
    <property type="entry name" value="G_SEPTIN"/>
    <property type="match status" value="1"/>
</dbReference>
<name>M1K622_ENCCN</name>
<dbReference type="InterPro" id="IPR016491">
    <property type="entry name" value="Septin"/>
</dbReference>
<comment type="similarity">
    <text evidence="3">Belongs to the TRAFAC class TrmE-Era-EngA-EngB-Septin-like GTPase superfamily. Septin GTPase family.</text>
</comment>
<dbReference type="CDD" id="cd01850">
    <property type="entry name" value="CDC_Septin"/>
    <property type="match status" value="1"/>
</dbReference>
<dbReference type="OMA" id="ERVHVCL"/>
<dbReference type="InterPro" id="IPR027417">
    <property type="entry name" value="P-loop_NTPase"/>
</dbReference>
<feature type="domain" description="Septin-type G" evidence="4">
    <location>
        <begin position="42"/>
        <end position="299"/>
    </location>
</feature>
<sequence>MPLVSVLGTSSLPAWNDGARRSYLLFVKCANLVNKQMIVRRQNRRFTIMAAGPRGSGKSSFFNSLIGKEIVTSRGHEGIDLYMLNLDCEGIMQRITLIDTPGFGEGFDDSEIQETICNFIKAQLDMFIAEESKIRRNPKYEDTRVHCLLYFIPSTSSSLKSRDIAFLRKVSGLVNIIPVISKSDGLSITERIEVKRQVMEQIKHYNISIFDLDDPEVYSSPAAGNDLNSLVPFLVVSADRENFESRARNYQWGDVSIDNPDHCDLPALRELLLSTHIYGLIDYTASEIYENYRAAVLEGGVRK</sequence>